<dbReference type="AlphaFoldDB" id="A0A0E9QIJ0"/>
<sequence>MGTPCLTFPLSALQYLSATGDAGILCLFVFRKRECLSRVFSNYNFWRCVSVLMRPLSCESG</sequence>
<evidence type="ECO:0000313" key="1">
    <source>
        <dbReference type="EMBL" id="JAH16706.1"/>
    </source>
</evidence>
<name>A0A0E9QIJ0_ANGAN</name>
<protein>
    <submittedName>
        <fullName evidence="1">Uncharacterized protein</fullName>
    </submittedName>
</protein>
<organism evidence="1">
    <name type="scientific">Anguilla anguilla</name>
    <name type="common">European freshwater eel</name>
    <name type="synonym">Muraena anguilla</name>
    <dbReference type="NCBI Taxonomy" id="7936"/>
    <lineage>
        <taxon>Eukaryota</taxon>
        <taxon>Metazoa</taxon>
        <taxon>Chordata</taxon>
        <taxon>Craniata</taxon>
        <taxon>Vertebrata</taxon>
        <taxon>Euteleostomi</taxon>
        <taxon>Actinopterygii</taxon>
        <taxon>Neopterygii</taxon>
        <taxon>Teleostei</taxon>
        <taxon>Anguilliformes</taxon>
        <taxon>Anguillidae</taxon>
        <taxon>Anguilla</taxon>
    </lineage>
</organism>
<dbReference type="EMBL" id="GBXM01091871">
    <property type="protein sequence ID" value="JAH16706.1"/>
    <property type="molecule type" value="Transcribed_RNA"/>
</dbReference>
<accession>A0A0E9QIJ0</accession>
<reference evidence="1" key="2">
    <citation type="journal article" date="2015" name="Fish Shellfish Immunol.">
        <title>Early steps in the European eel (Anguilla anguilla)-Vibrio vulnificus interaction in the gills: Role of the RtxA13 toxin.</title>
        <authorList>
            <person name="Callol A."/>
            <person name="Pajuelo D."/>
            <person name="Ebbesson L."/>
            <person name="Teles M."/>
            <person name="MacKenzie S."/>
            <person name="Amaro C."/>
        </authorList>
    </citation>
    <scope>NUCLEOTIDE SEQUENCE</scope>
</reference>
<reference evidence="1" key="1">
    <citation type="submission" date="2014-11" db="EMBL/GenBank/DDBJ databases">
        <authorList>
            <person name="Amaro Gonzalez C."/>
        </authorList>
    </citation>
    <scope>NUCLEOTIDE SEQUENCE</scope>
</reference>
<proteinExistence type="predicted"/>